<name>A0A292PME5_9PEZI</name>
<keyword evidence="2" id="KW-1185">Reference proteome</keyword>
<dbReference type="AlphaFoldDB" id="A0A292PME5"/>
<feature type="non-terminal residue" evidence="1">
    <location>
        <position position="132"/>
    </location>
</feature>
<dbReference type="EMBL" id="LN891169">
    <property type="protein sequence ID" value="CUS07865.1"/>
    <property type="molecule type" value="Genomic_DNA"/>
</dbReference>
<feature type="non-terminal residue" evidence="1">
    <location>
        <position position="1"/>
    </location>
</feature>
<gene>
    <name evidence="1" type="ORF">GSTUAT00008048001</name>
</gene>
<evidence type="ECO:0000313" key="2">
    <source>
        <dbReference type="Proteomes" id="UP001412239"/>
    </source>
</evidence>
<proteinExistence type="predicted"/>
<organism evidence="1 2">
    <name type="scientific">Tuber aestivum</name>
    <name type="common">summer truffle</name>
    <dbReference type="NCBI Taxonomy" id="59557"/>
    <lineage>
        <taxon>Eukaryota</taxon>
        <taxon>Fungi</taxon>
        <taxon>Dikarya</taxon>
        <taxon>Ascomycota</taxon>
        <taxon>Pezizomycotina</taxon>
        <taxon>Pezizomycetes</taxon>
        <taxon>Pezizales</taxon>
        <taxon>Tuberaceae</taxon>
        <taxon>Tuber</taxon>
    </lineage>
</organism>
<protein>
    <submittedName>
        <fullName evidence="1">Uncharacterized protein</fullName>
    </submittedName>
</protein>
<evidence type="ECO:0000313" key="1">
    <source>
        <dbReference type="EMBL" id="CUS07865.1"/>
    </source>
</evidence>
<reference evidence="1" key="1">
    <citation type="submission" date="2015-10" db="EMBL/GenBank/DDBJ databases">
        <authorList>
            <person name="Regsiter A."/>
            <person name="william w."/>
        </authorList>
    </citation>
    <scope>NUCLEOTIDE SEQUENCE</scope>
    <source>
        <strain evidence="1">Montdore</strain>
    </source>
</reference>
<accession>A0A292PME5</accession>
<dbReference type="Proteomes" id="UP001412239">
    <property type="component" value="Unassembled WGS sequence"/>
</dbReference>
<sequence>YALEYARWKKINASWRFWYDNNPKDFHKEINPLVTTNHYQPETKEWIRFCKRFWPCGVLEYLVHRARQQGKIPKECRRMQAVLDKLAMGDEFREVLNNEVHGNEVALHDAMNSVHTLSTISYIPALSDTGGP</sequence>